<dbReference type="EMBL" id="MG649967">
    <property type="protein sequence ID" value="AUG85343.1"/>
    <property type="molecule type" value="Genomic_DNA"/>
</dbReference>
<name>A0A2H5BH87_9CAUD</name>
<gene>
    <name evidence="1" type="ORF">THALASSA_164</name>
</gene>
<evidence type="ECO:0000313" key="2">
    <source>
        <dbReference type="Proteomes" id="UP000240962"/>
    </source>
</evidence>
<evidence type="ECO:0000313" key="1">
    <source>
        <dbReference type="EMBL" id="AUG85343.1"/>
    </source>
</evidence>
<proteinExistence type="predicted"/>
<dbReference type="Proteomes" id="UP000240962">
    <property type="component" value="Segment"/>
</dbReference>
<accession>A0A2H5BH87</accession>
<protein>
    <submittedName>
        <fullName evidence="1">Uncharacterized protein</fullName>
    </submittedName>
</protein>
<sequence>MKMIVPQDPIDTLMTREDFIKRVEECVNSENLRLVGITLFNITNINAKAGSHILQALALLKPIALENPELAAKINRELVAASNTLKQLTQHFEIEKAMGEKLHETQH</sequence>
<keyword evidence="2" id="KW-1185">Reference proteome</keyword>
<reference evidence="2" key="1">
    <citation type="submission" date="2017-12" db="EMBL/GenBank/DDBJ databases">
        <authorList>
            <person name="Page C.L."/>
            <person name="McFadden E.F."/>
            <person name="Syed A.X."/>
            <person name="Lafty E.M."/>
            <person name="Hyatt D.A."/>
            <person name="Farronato D.M."/>
            <person name="Dong S.Z."/>
            <person name="Apostolopoulos E.L."/>
            <person name="Broussard G.W."/>
        </authorList>
    </citation>
    <scope>NUCLEOTIDE SEQUENCE [LARGE SCALE GENOMIC DNA]</scope>
</reference>
<organism evidence="1 2">
    <name type="scientific">Vibrio phage Thalassa</name>
    <dbReference type="NCBI Taxonomy" id="2570301"/>
    <lineage>
        <taxon>Viruses</taxon>
        <taxon>Duplodnaviria</taxon>
        <taxon>Heunggongvirae</taxon>
        <taxon>Uroviricota</taxon>
        <taxon>Caudoviricetes</taxon>
        <taxon>Demerecviridae</taxon>
        <taxon>Ermolyevavirinae</taxon>
        <taxon>Thalassavirus</taxon>
        <taxon>Thalassavirus thalassa</taxon>
    </lineage>
</organism>